<accession>A0A067DXY4</accession>
<keyword evidence="1" id="KW-1133">Transmembrane helix</keyword>
<evidence type="ECO:0000313" key="3">
    <source>
        <dbReference type="Proteomes" id="UP000027120"/>
    </source>
</evidence>
<organism evidence="2 3">
    <name type="scientific">Citrus sinensis</name>
    <name type="common">Sweet orange</name>
    <name type="synonym">Citrus aurantium var. sinensis</name>
    <dbReference type="NCBI Taxonomy" id="2711"/>
    <lineage>
        <taxon>Eukaryota</taxon>
        <taxon>Viridiplantae</taxon>
        <taxon>Streptophyta</taxon>
        <taxon>Embryophyta</taxon>
        <taxon>Tracheophyta</taxon>
        <taxon>Spermatophyta</taxon>
        <taxon>Magnoliopsida</taxon>
        <taxon>eudicotyledons</taxon>
        <taxon>Gunneridae</taxon>
        <taxon>Pentapetalae</taxon>
        <taxon>rosids</taxon>
        <taxon>malvids</taxon>
        <taxon>Sapindales</taxon>
        <taxon>Rutaceae</taxon>
        <taxon>Aurantioideae</taxon>
        <taxon>Citrus</taxon>
    </lineage>
</organism>
<dbReference type="AlphaFoldDB" id="A0A067DXY4"/>
<dbReference type="EMBL" id="KK785346">
    <property type="protein sequence ID" value="KDO43877.1"/>
    <property type="molecule type" value="Genomic_DNA"/>
</dbReference>
<keyword evidence="3" id="KW-1185">Reference proteome</keyword>
<gene>
    <name evidence="2" type="ORF">CISIN_1g045465mg</name>
</gene>
<proteinExistence type="predicted"/>
<sequence>MVMLLVGELASKARMFMVLQVKEVTSIYVLIWKKRKRFRERSQEVEKNSKARAWKVKCTRIILEGVGCLFHFINRLRERVCTMFGVLMKNDW</sequence>
<protein>
    <submittedName>
        <fullName evidence="2">Uncharacterized protein</fullName>
    </submittedName>
</protein>
<keyword evidence="1" id="KW-0812">Transmembrane</keyword>
<keyword evidence="1" id="KW-0472">Membrane</keyword>
<reference evidence="2 3" key="1">
    <citation type="submission" date="2014-04" db="EMBL/GenBank/DDBJ databases">
        <authorList>
            <consortium name="International Citrus Genome Consortium"/>
            <person name="Gmitter F."/>
            <person name="Chen C."/>
            <person name="Farmerie W."/>
            <person name="Harkins T."/>
            <person name="Desany B."/>
            <person name="Mohiuddin M."/>
            <person name="Kodira C."/>
            <person name="Borodovsky M."/>
            <person name="Lomsadze A."/>
            <person name="Burns P."/>
            <person name="Jenkins J."/>
            <person name="Prochnik S."/>
            <person name="Shu S."/>
            <person name="Chapman J."/>
            <person name="Pitluck S."/>
            <person name="Schmutz J."/>
            <person name="Rokhsar D."/>
        </authorList>
    </citation>
    <scope>NUCLEOTIDE SEQUENCE</scope>
</reference>
<evidence type="ECO:0000313" key="2">
    <source>
        <dbReference type="EMBL" id="KDO43877.1"/>
    </source>
</evidence>
<name>A0A067DXY4_CITSI</name>
<dbReference type="Proteomes" id="UP000027120">
    <property type="component" value="Unassembled WGS sequence"/>
</dbReference>
<evidence type="ECO:0000256" key="1">
    <source>
        <dbReference type="SAM" id="Phobius"/>
    </source>
</evidence>
<feature type="transmembrane region" description="Helical" evidence="1">
    <location>
        <begin position="13"/>
        <end position="32"/>
    </location>
</feature>